<keyword evidence="1" id="KW-1133">Transmembrane helix</keyword>
<geneLocation type="plasmid" evidence="2">
    <name>pEJ97-1</name>
</geneLocation>
<evidence type="ECO:0000256" key="1">
    <source>
        <dbReference type="SAM" id="Phobius"/>
    </source>
</evidence>
<sequence>MFKFYIFIFVVLIVIFLWYFYSFKPLLNNKKEVTLLSLIATILESLFFWL</sequence>
<keyword evidence="2" id="KW-0614">Plasmid</keyword>
<protein>
    <submittedName>
        <fullName evidence="2">Uncharacterized protein</fullName>
    </submittedName>
</protein>
<evidence type="ECO:0000313" key="2">
    <source>
        <dbReference type="EMBL" id="CAD35292.1"/>
    </source>
</evidence>
<keyword evidence="1" id="KW-0472">Membrane</keyword>
<proteinExistence type="predicted"/>
<reference evidence="2" key="1">
    <citation type="journal article" date="2003" name="Appl. Environ. Microbiol.">
        <title>The genes coding for enterocin EJ97 production by Enterococcus faecalis EJ97 are located on a conjugative plasmid.</title>
        <authorList>
            <person name="Sanchez-Hidalgo M."/>
            <person name="Maqueda M."/>
            <person name="Galvez A."/>
            <person name="Abriousel H."/>
            <person name="Valdivia E."/>
            <person name="Martinez-Bueno M."/>
        </authorList>
    </citation>
    <scope>NUCLEOTIDE SEQUENCE</scope>
    <source>
        <plasmid evidence="2">pEJ97-1</plasmid>
    </source>
</reference>
<name>Q8KMU5_ENTFL</name>
<dbReference type="AlphaFoldDB" id="Q8KMU5"/>
<accession>Q8KMU5</accession>
<dbReference type="EMBL" id="AJ490170">
    <property type="protein sequence ID" value="CAD35292.1"/>
    <property type="molecule type" value="Genomic_DNA"/>
</dbReference>
<organism evidence="2">
    <name type="scientific">Enterococcus faecalis</name>
    <name type="common">Streptococcus faecalis</name>
    <dbReference type="NCBI Taxonomy" id="1351"/>
    <lineage>
        <taxon>Bacteria</taxon>
        <taxon>Bacillati</taxon>
        <taxon>Bacillota</taxon>
        <taxon>Bacilli</taxon>
        <taxon>Lactobacillales</taxon>
        <taxon>Enterococcaceae</taxon>
        <taxon>Enterococcus</taxon>
    </lineage>
</organism>
<feature type="transmembrane region" description="Helical" evidence="1">
    <location>
        <begin position="6"/>
        <end position="21"/>
    </location>
</feature>
<keyword evidence="1" id="KW-0812">Transmembrane</keyword>